<evidence type="ECO:0000256" key="4">
    <source>
        <dbReference type="ARBA" id="ARBA00022723"/>
    </source>
</evidence>
<accession>A0A835K9M0</accession>
<dbReference type="Pfam" id="PF00226">
    <property type="entry name" value="DnaJ"/>
    <property type="match status" value="1"/>
</dbReference>
<dbReference type="PANTHER" id="PTHR43096:SF10">
    <property type="entry name" value="CHAPERONE PROTEIN DNAJ A6, CHLOROPLASTIC"/>
    <property type="match status" value="1"/>
</dbReference>
<dbReference type="InterPro" id="IPR002885">
    <property type="entry name" value="PPR_rpt"/>
</dbReference>
<keyword evidence="16" id="KW-1185">Reference proteome</keyword>
<feature type="repeat" description="PPR" evidence="12">
    <location>
        <begin position="367"/>
        <end position="401"/>
    </location>
</feature>
<protein>
    <submittedName>
        <fullName evidence="15">Uncharacterized protein</fullName>
    </submittedName>
</protein>
<dbReference type="FunFam" id="2.60.260.20:FF:000005">
    <property type="entry name" value="Chaperone protein dnaJ 1, mitochondrial"/>
    <property type="match status" value="1"/>
</dbReference>
<dbReference type="GO" id="GO:0009408">
    <property type="term" value="P:response to heat"/>
    <property type="evidence" value="ECO:0007669"/>
    <property type="project" value="InterPro"/>
</dbReference>
<keyword evidence="8" id="KW-0809">Transit peptide</keyword>
<evidence type="ECO:0000313" key="16">
    <source>
        <dbReference type="Proteomes" id="UP000657918"/>
    </source>
</evidence>
<dbReference type="Pfam" id="PF01556">
    <property type="entry name" value="DnaJ_C"/>
    <property type="match status" value="1"/>
</dbReference>
<keyword evidence="3" id="KW-0934">Plastid</keyword>
<dbReference type="FunFam" id="2.10.230.10:FF:000002">
    <property type="entry name" value="Molecular chaperone DnaJ"/>
    <property type="match status" value="1"/>
</dbReference>
<dbReference type="AlphaFoldDB" id="A0A835K9M0"/>
<dbReference type="InterPro" id="IPR011990">
    <property type="entry name" value="TPR-like_helical_dom_sf"/>
</dbReference>
<dbReference type="InterPro" id="IPR001305">
    <property type="entry name" value="HSP_DnaJ_Cys-rich_dom"/>
</dbReference>
<comment type="similarity">
    <text evidence="10">Belongs to the DnaJ family.</text>
</comment>
<dbReference type="CDD" id="cd06257">
    <property type="entry name" value="DnaJ"/>
    <property type="match status" value="1"/>
</dbReference>
<dbReference type="Gene3D" id="1.10.287.110">
    <property type="entry name" value="DnaJ domain"/>
    <property type="match status" value="1"/>
</dbReference>
<dbReference type="InterPro" id="IPR012724">
    <property type="entry name" value="DnaJ"/>
</dbReference>
<dbReference type="GO" id="GO:0051082">
    <property type="term" value="F:unfolded protein binding"/>
    <property type="evidence" value="ECO:0007669"/>
    <property type="project" value="InterPro"/>
</dbReference>
<dbReference type="CDD" id="cd10747">
    <property type="entry name" value="DnaJ_C"/>
    <property type="match status" value="1"/>
</dbReference>
<dbReference type="PROSITE" id="PS51375">
    <property type="entry name" value="PPR"/>
    <property type="match status" value="3"/>
</dbReference>
<evidence type="ECO:0000313" key="15">
    <source>
        <dbReference type="EMBL" id="KAF9681866.1"/>
    </source>
</evidence>
<keyword evidence="4 11" id="KW-0479">Metal-binding</keyword>
<dbReference type="CDD" id="cd10719">
    <property type="entry name" value="DnaJ_zf"/>
    <property type="match status" value="1"/>
</dbReference>
<dbReference type="PROSITE" id="PS50076">
    <property type="entry name" value="DNAJ_2"/>
    <property type="match status" value="1"/>
</dbReference>
<evidence type="ECO:0000256" key="1">
    <source>
        <dbReference type="ARBA" id="ARBA00004229"/>
    </source>
</evidence>
<organism evidence="15 16">
    <name type="scientific">Salix dunnii</name>
    <dbReference type="NCBI Taxonomy" id="1413687"/>
    <lineage>
        <taxon>Eukaryota</taxon>
        <taxon>Viridiplantae</taxon>
        <taxon>Streptophyta</taxon>
        <taxon>Embryophyta</taxon>
        <taxon>Tracheophyta</taxon>
        <taxon>Spermatophyta</taxon>
        <taxon>Magnoliopsida</taxon>
        <taxon>eudicotyledons</taxon>
        <taxon>Gunneridae</taxon>
        <taxon>Pentapetalae</taxon>
        <taxon>rosids</taxon>
        <taxon>fabids</taxon>
        <taxon>Malpighiales</taxon>
        <taxon>Salicaceae</taxon>
        <taxon>Saliceae</taxon>
        <taxon>Salix</taxon>
    </lineage>
</organism>
<dbReference type="EMBL" id="JADGMS010000005">
    <property type="protein sequence ID" value="KAF9681866.1"/>
    <property type="molecule type" value="Genomic_DNA"/>
</dbReference>
<dbReference type="PRINTS" id="PR00625">
    <property type="entry name" value="JDOMAIN"/>
</dbReference>
<sequence>MIVATCAELLWLEKGKYIHGLVSKSGLFAENSAVGSSFVYMYAKCGDMEDASLMFDEIAVKDVVSWTALVIGYVRNDDSEKSLECLCEMHRIGGDGEKVNPRTLEGGFQACGNLGALIAGRCLHGLTVKTGLGCSQAVQSSLLSMYSKCGNVEEARNSFCQVVDKDVFSWTSVIGVCARFGFMNECLNQFWDMQVNDVYPDGIVVSCILLGFGNSMLVREGKAFHGLIVRRNYVLDDTVNNALLSMYCKFGTPSPAGKLFDGVHEWSKESWNTMVFGYGKMGIEGKCLELFREMRDQGIEADSNSLVSVISSCSQLGLINLCRSVHCYIIKNSMDEDVSIANSLIDMYGKGGNLSIAWKMFCRTQRDVVTWNTLISSYIHSGHYAEAITLFDEMISEKLNLNSATLVIVLSACCHLPSLEKGKMRYLKESDGDSSMVSITTMYYAVIVDRTTIDCNIDYQLTGSVARMAIMPCGSTSIAQWGIRPQFMIKSYMPNSTMKARCGVNTKMSYLAAPSSGLFSRESFPVLSYTGTSQTSNQCRGAQFVVRADSDFYSVLGVSKNASKSEIKSAYRKLARSFHPDVNKKPDAEQKFKEISNAYEVLSDDEKRSLYDKYGEAGLKGAGMDMGDFSNPFDLFESLFEGMGGMGGMGGRASRNRAVDGQDEYYNLVLNFKEAVFGVEKEIEITRLESCGTCDGSGAKPGTKPSKCSTCGGQGQVVSSARTPLGVFQQVMTCSSCGGTGETFNPCNSCSGDGRVRRTKRISLKVPAGVDSGSRLRVRSEGNAGRRGGSPGDLFVIIEVMPDPVLKRDDTNILYTCKVSYIDAILGTTIKVPTVDGMVDLKIPAGTQPSTTLVMAKKGVPVLSKRNMRGDQLVRVQVEIPKRLSSEEKKLIEELADLSKGKTATSRR</sequence>
<feature type="domain" description="CR-type" evidence="14">
    <location>
        <begin position="678"/>
        <end position="759"/>
    </location>
</feature>
<evidence type="ECO:0000259" key="13">
    <source>
        <dbReference type="PROSITE" id="PS50076"/>
    </source>
</evidence>
<feature type="repeat" description="PPR" evidence="12">
    <location>
        <begin position="166"/>
        <end position="200"/>
    </location>
</feature>
<keyword evidence="7 11" id="KW-0862">Zinc</keyword>
<dbReference type="Pfam" id="PF01535">
    <property type="entry name" value="PPR"/>
    <property type="match status" value="6"/>
</dbReference>
<dbReference type="NCBIfam" id="TIGR02349">
    <property type="entry name" value="DnaJ_bact"/>
    <property type="match status" value="1"/>
</dbReference>
<dbReference type="NCBIfam" id="NF008035">
    <property type="entry name" value="PRK10767.1"/>
    <property type="match status" value="1"/>
</dbReference>
<keyword evidence="2" id="KW-0150">Chloroplast</keyword>
<dbReference type="Pfam" id="PF00684">
    <property type="entry name" value="DnaJ_CXXCXGXG"/>
    <property type="match status" value="1"/>
</dbReference>
<evidence type="ECO:0000259" key="14">
    <source>
        <dbReference type="PROSITE" id="PS51188"/>
    </source>
</evidence>
<gene>
    <name evidence="15" type="ORF">SADUNF_Sadunf05G0047500</name>
</gene>
<dbReference type="GO" id="GO:0005524">
    <property type="term" value="F:ATP binding"/>
    <property type="evidence" value="ECO:0007669"/>
    <property type="project" value="InterPro"/>
</dbReference>
<dbReference type="SUPFAM" id="SSF46565">
    <property type="entry name" value="Chaperone J-domain"/>
    <property type="match status" value="1"/>
</dbReference>
<dbReference type="NCBIfam" id="TIGR00756">
    <property type="entry name" value="PPR"/>
    <property type="match status" value="3"/>
</dbReference>
<dbReference type="SUPFAM" id="SSF57938">
    <property type="entry name" value="DnaJ/Hsp40 cysteine-rich domain"/>
    <property type="match status" value="1"/>
</dbReference>
<dbReference type="OrthoDB" id="810711at2759"/>
<dbReference type="GO" id="GO:0008270">
    <property type="term" value="F:zinc ion binding"/>
    <property type="evidence" value="ECO:0007669"/>
    <property type="project" value="UniProtKB-KW"/>
</dbReference>
<dbReference type="Gene3D" id="1.25.40.10">
    <property type="entry name" value="Tetratricopeptide repeat domain"/>
    <property type="match status" value="4"/>
</dbReference>
<keyword evidence="9" id="KW-0143">Chaperone</keyword>
<dbReference type="InterPro" id="IPR036869">
    <property type="entry name" value="J_dom_sf"/>
</dbReference>
<dbReference type="InterPro" id="IPR018253">
    <property type="entry name" value="DnaJ_domain_CS"/>
</dbReference>
<dbReference type="FunFam" id="1.10.287.110:FF:000037">
    <property type="entry name" value="Chaperone protein dnaJ A6 chloroplastic"/>
    <property type="match status" value="1"/>
</dbReference>
<feature type="zinc finger region" description="CR-type" evidence="11">
    <location>
        <begin position="678"/>
        <end position="759"/>
    </location>
</feature>
<dbReference type="PROSITE" id="PS00636">
    <property type="entry name" value="DNAJ_1"/>
    <property type="match status" value="1"/>
</dbReference>
<dbReference type="PROSITE" id="PS51188">
    <property type="entry name" value="ZF_CR"/>
    <property type="match status" value="1"/>
</dbReference>
<keyword evidence="5" id="KW-0677">Repeat</keyword>
<evidence type="ECO:0000256" key="5">
    <source>
        <dbReference type="ARBA" id="ARBA00022737"/>
    </source>
</evidence>
<evidence type="ECO:0000256" key="3">
    <source>
        <dbReference type="ARBA" id="ARBA00022640"/>
    </source>
</evidence>
<evidence type="ECO:0000256" key="10">
    <source>
        <dbReference type="ARBA" id="ARBA00061004"/>
    </source>
</evidence>
<dbReference type="PANTHER" id="PTHR43096">
    <property type="entry name" value="DNAJ HOMOLOG 1, MITOCHONDRIAL-RELATED"/>
    <property type="match status" value="1"/>
</dbReference>
<evidence type="ECO:0000256" key="2">
    <source>
        <dbReference type="ARBA" id="ARBA00022528"/>
    </source>
</evidence>
<dbReference type="HAMAP" id="MF_01152">
    <property type="entry name" value="DnaJ"/>
    <property type="match status" value="1"/>
</dbReference>
<dbReference type="SMART" id="SM00271">
    <property type="entry name" value="DnaJ"/>
    <property type="match status" value="1"/>
</dbReference>
<name>A0A835K9M0_9ROSI</name>
<dbReference type="Proteomes" id="UP000657918">
    <property type="component" value="Unassembled WGS sequence"/>
</dbReference>
<dbReference type="InterPro" id="IPR008971">
    <property type="entry name" value="HSP40/DnaJ_pept-bd"/>
</dbReference>
<dbReference type="FunFam" id="2.60.260.20:FF:000009">
    <property type="entry name" value="Putative Mitochondrial DnaJ chaperone"/>
    <property type="match status" value="1"/>
</dbReference>
<proteinExistence type="inferred from homology"/>
<dbReference type="InterPro" id="IPR002939">
    <property type="entry name" value="DnaJ_C"/>
</dbReference>
<comment type="caution">
    <text evidence="15">The sequence shown here is derived from an EMBL/GenBank/DDBJ whole genome shotgun (WGS) entry which is preliminary data.</text>
</comment>
<evidence type="ECO:0000256" key="11">
    <source>
        <dbReference type="PROSITE-ProRule" id="PRU00546"/>
    </source>
</evidence>
<dbReference type="SUPFAM" id="SSF49493">
    <property type="entry name" value="HSP40/DnaJ peptide-binding domain"/>
    <property type="match status" value="2"/>
</dbReference>
<evidence type="ECO:0000256" key="12">
    <source>
        <dbReference type="PROSITE-ProRule" id="PRU00708"/>
    </source>
</evidence>
<keyword evidence="6 11" id="KW-0863">Zinc-finger</keyword>
<evidence type="ECO:0000256" key="7">
    <source>
        <dbReference type="ARBA" id="ARBA00022833"/>
    </source>
</evidence>
<evidence type="ECO:0000256" key="9">
    <source>
        <dbReference type="ARBA" id="ARBA00023186"/>
    </source>
</evidence>
<dbReference type="InterPro" id="IPR001623">
    <property type="entry name" value="DnaJ_domain"/>
</dbReference>
<feature type="domain" description="J" evidence="13">
    <location>
        <begin position="551"/>
        <end position="615"/>
    </location>
</feature>
<evidence type="ECO:0000256" key="6">
    <source>
        <dbReference type="ARBA" id="ARBA00022771"/>
    </source>
</evidence>
<dbReference type="Gene3D" id="2.60.260.20">
    <property type="entry name" value="Urease metallochaperone UreE, N-terminal domain"/>
    <property type="match status" value="2"/>
</dbReference>
<dbReference type="Gene3D" id="2.10.230.10">
    <property type="entry name" value="Heat shock protein DnaJ, cysteine-rich domain"/>
    <property type="match status" value="1"/>
</dbReference>
<evidence type="ECO:0000256" key="8">
    <source>
        <dbReference type="ARBA" id="ARBA00022946"/>
    </source>
</evidence>
<dbReference type="GO" id="GO:0042026">
    <property type="term" value="P:protein refolding"/>
    <property type="evidence" value="ECO:0007669"/>
    <property type="project" value="TreeGrafter"/>
</dbReference>
<dbReference type="Pfam" id="PF13041">
    <property type="entry name" value="PPR_2"/>
    <property type="match status" value="1"/>
</dbReference>
<dbReference type="GO" id="GO:0009535">
    <property type="term" value="C:chloroplast thylakoid membrane"/>
    <property type="evidence" value="ECO:0007669"/>
    <property type="project" value="TreeGrafter"/>
</dbReference>
<reference evidence="15 16" key="1">
    <citation type="submission" date="2020-10" db="EMBL/GenBank/DDBJ databases">
        <title>Plant Genome Project.</title>
        <authorList>
            <person name="Zhang R.-G."/>
        </authorList>
    </citation>
    <scope>NUCLEOTIDE SEQUENCE [LARGE SCALE GENOMIC DNA]</scope>
    <source>
        <strain evidence="15">FAFU-HL-1</strain>
        <tissue evidence="15">Leaf</tissue>
    </source>
</reference>
<dbReference type="FunFam" id="1.25.40.10:FF:000343">
    <property type="entry name" value="Pentatricopeptide repeat-containing protein At3g58590"/>
    <property type="match status" value="1"/>
</dbReference>
<comment type="subcellular location">
    <subcellularLocation>
        <location evidence="1">Plastid</location>
        <location evidence="1">Chloroplast</location>
    </subcellularLocation>
</comment>
<dbReference type="InterPro" id="IPR036410">
    <property type="entry name" value="HSP_DnaJ_Cys-rich_dom_sf"/>
</dbReference>
<dbReference type="GO" id="GO:0031072">
    <property type="term" value="F:heat shock protein binding"/>
    <property type="evidence" value="ECO:0007669"/>
    <property type="project" value="InterPro"/>
</dbReference>
<feature type="repeat" description="PPR" evidence="12">
    <location>
        <begin position="267"/>
        <end position="301"/>
    </location>
</feature>